<protein>
    <submittedName>
        <fullName evidence="1">Uncharacterized protein</fullName>
    </submittedName>
</protein>
<name>A0ABS9VWF3_9BIFI</name>
<sequence>MDTINRIETIRDASSIRTRISLTDLNRGTAWRSDLANNGILEVMDRNDTTAYILTPQALYDLVDEIRKAESAAETLEIGRIFADRPDDAPASSGDALAEAALREFATHSGDMMKFVNATEE</sequence>
<evidence type="ECO:0000313" key="1">
    <source>
        <dbReference type="EMBL" id="MCH9276436.1"/>
    </source>
</evidence>
<proteinExistence type="predicted"/>
<accession>A0ABS9VWF3</accession>
<comment type="caution">
    <text evidence="1">The sequence shown here is derived from an EMBL/GenBank/DDBJ whole genome shotgun (WGS) entry which is preliminary data.</text>
</comment>
<reference evidence="1 2" key="1">
    <citation type="journal article" date="2021" name="Environ. Microbiol.">
        <title>Genetic insights into the dark matter of the mammalian gut microbiota through targeted genome reconstruction.</title>
        <authorList>
            <person name="Lugli G.A."/>
            <person name="Alessandri G."/>
            <person name="Milani C."/>
            <person name="Viappiani A."/>
            <person name="Fontana F."/>
            <person name="Tarracchini C."/>
            <person name="Mancabelli L."/>
            <person name="Argentini C."/>
            <person name="Ruiz L."/>
            <person name="Margolles A."/>
            <person name="van Sinderen D."/>
            <person name="Turroni F."/>
            <person name="Ventura M."/>
        </authorList>
    </citation>
    <scope>NUCLEOTIDE SEQUENCE [LARGE SCALE GENOMIC DNA]</scope>
    <source>
        <strain evidence="1 2">MA1</strain>
    </source>
</reference>
<keyword evidence="2" id="KW-1185">Reference proteome</keyword>
<dbReference type="EMBL" id="JAFEJT020000039">
    <property type="protein sequence ID" value="MCH9276436.1"/>
    <property type="molecule type" value="Genomic_DNA"/>
</dbReference>
<evidence type="ECO:0000313" key="2">
    <source>
        <dbReference type="Proteomes" id="UP000710815"/>
    </source>
</evidence>
<dbReference type="RefSeq" id="WP_241514119.1">
    <property type="nucleotide sequence ID" value="NZ_JAFEJT020000039.1"/>
</dbReference>
<dbReference type="Proteomes" id="UP000710815">
    <property type="component" value="Unassembled WGS sequence"/>
</dbReference>
<gene>
    <name evidence="1" type="ORF">JS533_009185</name>
</gene>
<reference evidence="1 2" key="2">
    <citation type="journal article" date="2021" name="Syst. Appl. Microbiol.">
        <title>Phylogenetic classification of ten novel species belonging to the genus Bifidobacterium comprising B. phasiani sp. nov., B. pongonis sp. nov., B. saguinibicoloris sp. nov., B. colobi sp. nov., B. simiiventris sp. nov., B. santillanense sp. nov., B. miconis sp. nov., B. amazonense sp. nov., B. pluvialisilvae sp. nov., and B. miconisargentati sp. nov.</title>
        <authorList>
            <person name="Lugli G.A."/>
            <person name="Calvete-Torre I."/>
            <person name="Alessandri G."/>
            <person name="Milani C."/>
            <person name="Turroni F."/>
            <person name="Laiolo P."/>
            <person name="Ossiprandi M.C."/>
            <person name="Margolles A."/>
            <person name="Ruiz L."/>
            <person name="Ventura M."/>
        </authorList>
    </citation>
    <scope>NUCLEOTIDE SEQUENCE [LARGE SCALE GENOMIC DNA]</scope>
    <source>
        <strain evidence="1 2">MA1</strain>
    </source>
</reference>
<organism evidence="1 2">
    <name type="scientific">Bifidobacterium amazonense</name>
    <dbReference type="NCBI Taxonomy" id="2809027"/>
    <lineage>
        <taxon>Bacteria</taxon>
        <taxon>Bacillati</taxon>
        <taxon>Actinomycetota</taxon>
        <taxon>Actinomycetes</taxon>
        <taxon>Bifidobacteriales</taxon>
        <taxon>Bifidobacteriaceae</taxon>
        <taxon>Bifidobacterium</taxon>
    </lineage>
</organism>